<sequence length="170" mass="19044">MLKRKKGKGVLLLSALGLLLLIGGCSREDEIKPQDAEKGQYATLTAMPAHEYAVYMAKEINVAVNEMESRVIDARNVEKGSYPKKDAVKNVTSSLKRMDSIIDEIDVTLPAKSYEDDRKDCLRLLKNARESMKEFRDALARSNSSEIKKTRVLMLSDINALTSVANVFYQ</sequence>
<dbReference type="EMBL" id="JACOOS010000005">
    <property type="protein sequence ID" value="MBC5677208.1"/>
    <property type="molecule type" value="Genomic_DNA"/>
</dbReference>
<keyword evidence="1" id="KW-0175">Coiled coil</keyword>
<keyword evidence="3" id="KW-1185">Reference proteome</keyword>
<reference evidence="2 3" key="1">
    <citation type="submission" date="2020-08" db="EMBL/GenBank/DDBJ databases">
        <title>Genome public.</title>
        <authorList>
            <person name="Liu C."/>
            <person name="Sun Q."/>
        </authorList>
    </citation>
    <scope>NUCLEOTIDE SEQUENCE [LARGE SCALE GENOMIC DNA]</scope>
    <source>
        <strain evidence="2 3">NSJ-7</strain>
    </source>
</reference>
<evidence type="ECO:0000313" key="2">
    <source>
        <dbReference type="EMBL" id="MBC5677208.1"/>
    </source>
</evidence>
<evidence type="ECO:0000313" key="3">
    <source>
        <dbReference type="Proteomes" id="UP000635828"/>
    </source>
</evidence>
<name>A0ABR7FQT2_9FIRM</name>
<comment type="caution">
    <text evidence="2">The sequence shown here is derived from an EMBL/GenBank/DDBJ whole genome shotgun (WGS) entry which is preliminary data.</text>
</comment>
<organism evidence="2 3">
    <name type="scientific">Anaerostipes hominis</name>
    <name type="common">ex Liu et al. 2021</name>
    <dbReference type="NCBI Taxonomy" id="2763018"/>
    <lineage>
        <taxon>Bacteria</taxon>
        <taxon>Bacillati</taxon>
        <taxon>Bacillota</taxon>
        <taxon>Clostridia</taxon>
        <taxon>Lachnospirales</taxon>
        <taxon>Lachnospiraceae</taxon>
        <taxon>Anaerostipes</taxon>
    </lineage>
</organism>
<gene>
    <name evidence="2" type="ORF">H8S22_06180</name>
</gene>
<evidence type="ECO:0008006" key="4">
    <source>
        <dbReference type="Google" id="ProtNLM"/>
    </source>
</evidence>
<evidence type="ECO:0000256" key="1">
    <source>
        <dbReference type="SAM" id="Coils"/>
    </source>
</evidence>
<dbReference type="RefSeq" id="WP_024727379.1">
    <property type="nucleotide sequence ID" value="NZ_JACOOS010000005.1"/>
</dbReference>
<dbReference type="PROSITE" id="PS51257">
    <property type="entry name" value="PROKAR_LIPOPROTEIN"/>
    <property type="match status" value="1"/>
</dbReference>
<dbReference type="Proteomes" id="UP000635828">
    <property type="component" value="Unassembled WGS sequence"/>
</dbReference>
<proteinExistence type="predicted"/>
<feature type="coiled-coil region" evidence="1">
    <location>
        <begin position="111"/>
        <end position="145"/>
    </location>
</feature>
<protein>
    <recommendedName>
        <fullName evidence="4">Lipoprotein</fullName>
    </recommendedName>
</protein>
<accession>A0ABR7FQT2</accession>